<keyword evidence="1" id="KW-0694">RNA-binding</keyword>
<name>A0A410QC25_9FIRM</name>
<dbReference type="InterPro" id="IPR040591">
    <property type="entry name" value="RqcP2_RBD"/>
</dbReference>
<reference evidence="4" key="1">
    <citation type="submission" date="2019-01" db="EMBL/GenBank/DDBJ databases">
        <title>Draft genomes of a novel of Sporanaerobacter strains.</title>
        <authorList>
            <person name="Ma S."/>
        </authorList>
    </citation>
    <scope>NUCLEOTIDE SEQUENCE [LARGE SCALE GENOMIC DNA]</scope>
    <source>
        <strain evidence="4">NJN-17</strain>
    </source>
</reference>
<dbReference type="OrthoDB" id="9812787at2"/>
<gene>
    <name evidence="3" type="ORF">EQM13_08070</name>
</gene>
<dbReference type="SMART" id="SM00363">
    <property type="entry name" value="S4"/>
    <property type="match status" value="1"/>
</dbReference>
<organism evidence="3 4">
    <name type="scientific">Acidilutibacter cellobiosedens</name>
    <dbReference type="NCBI Taxonomy" id="2507161"/>
    <lineage>
        <taxon>Bacteria</taxon>
        <taxon>Bacillati</taxon>
        <taxon>Bacillota</taxon>
        <taxon>Tissierellia</taxon>
        <taxon>Tissierellales</taxon>
        <taxon>Acidilutibacteraceae</taxon>
        <taxon>Acidilutibacter</taxon>
    </lineage>
</organism>
<dbReference type="Gene3D" id="3.30.1370.160">
    <property type="match status" value="1"/>
</dbReference>
<dbReference type="Proteomes" id="UP000287969">
    <property type="component" value="Chromosome"/>
</dbReference>
<evidence type="ECO:0000313" key="4">
    <source>
        <dbReference type="Proteomes" id="UP000287969"/>
    </source>
</evidence>
<proteinExistence type="predicted"/>
<dbReference type="Gene3D" id="3.10.290.10">
    <property type="entry name" value="RNA-binding S4 domain"/>
    <property type="match status" value="1"/>
</dbReference>
<dbReference type="PROSITE" id="PS50889">
    <property type="entry name" value="S4"/>
    <property type="match status" value="1"/>
</dbReference>
<dbReference type="KEGG" id="spoa:EQM13_08070"/>
<dbReference type="InterPro" id="IPR002942">
    <property type="entry name" value="S4_RNA-bd"/>
</dbReference>
<protein>
    <submittedName>
        <fullName evidence="3">RNA-binding protein</fullName>
    </submittedName>
</protein>
<dbReference type="EMBL" id="CP035282">
    <property type="protein sequence ID" value="QAT61537.1"/>
    <property type="molecule type" value="Genomic_DNA"/>
</dbReference>
<dbReference type="PANTHER" id="PTHR13633">
    <property type="entry name" value="MITOCHONDRIAL TRANSCRIPTION RESCUE FACTOR 1"/>
    <property type="match status" value="1"/>
</dbReference>
<evidence type="ECO:0000259" key="2">
    <source>
        <dbReference type="SMART" id="SM00363"/>
    </source>
</evidence>
<dbReference type="Pfam" id="PF01479">
    <property type="entry name" value="S4"/>
    <property type="match status" value="1"/>
</dbReference>
<keyword evidence="4" id="KW-1185">Reference proteome</keyword>
<dbReference type="Gene3D" id="3.30.70.330">
    <property type="match status" value="1"/>
</dbReference>
<evidence type="ECO:0000256" key="1">
    <source>
        <dbReference type="PROSITE-ProRule" id="PRU00182"/>
    </source>
</evidence>
<dbReference type="PANTHER" id="PTHR13633:SF3">
    <property type="entry name" value="MITOCHONDRIAL TRANSCRIPTION RESCUE FACTOR 1"/>
    <property type="match status" value="1"/>
</dbReference>
<dbReference type="Pfam" id="PF17774">
    <property type="entry name" value="YlmH_RBD"/>
    <property type="match status" value="1"/>
</dbReference>
<sequence>MIEDKNKYIANIKDKNQILNARKLLDKIEKVIKSYTVCSTDFLDPYEIRISKSILNRFPEISYKEEGLIKNSERKIILIYPDYMSFEDVKADLCPLSIRGRFENLNHKDFLGAIMSLRIRREKIGDILIHKDETQIIVKNDIKDYLLYNLKTVGKEKVYIEEIRQEDLKLPEEVYEDKKVSLSSLRLDVVMSNSYDLSRNESLEIIKLNKVKVNWQPISKSFFEVKEGDLISVRGYGRSKVISLDGISRKNKFRATVRIYK</sequence>
<accession>A0A410QC25</accession>
<dbReference type="CDD" id="cd00165">
    <property type="entry name" value="S4"/>
    <property type="match status" value="1"/>
</dbReference>
<evidence type="ECO:0000313" key="3">
    <source>
        <dbReference type="EMBL" id="QAT61537.1"/>
    </source>
</evidence>
<dbReference type="SUPFAM" id="SSF55174">
    <property type="entry name" value="Alpha-L RNA-binding motif"/>
    <property type="match status" value="1"/>
</dbReference>
<dbReference type="InterPro" id="IPR012677">
    <property type="entry name" value="Nucleotide-bd_a/b_plait_sf"/>
</dbReference>
<feature type="domain" description="RNA-binding S4" evidence="2">
    <location>
        <begin position="185"/>
        <end position="247"/>
    </location>
</feature>
<dbReference type="RefSeq" id="WP_128752406.1">
    <property type="nucleotide sequence ID" value="NZ_CP035282.1"/>
</dbReference>
<dbReference type="GO" id="GO:0003723">
    <property type="term" value="F:RNA binding"/>
    <property type="evidence" value="ECO:0007669"/>
    <property type="project" value="UniProtKB-KW"/>
</dbReference>
<dbReference type="InterPro" id="IPR036986">
    <property type="entry name" value="S4_RNA-bd_sf"/>
</dbReference>
<dbReference type="AlphaFoldDB" id="A0A410QC25"/>